<sequence>MCVASTTRRRCGDDHSHCFRASRGRLTDALTAADGALSREGQRMSVRIRHITIDCANPYELAQFWSALTGYGEHPEDGNHPDDPEALLVASDGGPDLLFVPVPEAKTVKNRFHLDLQPTSRTRDEETERVLGLGATLVADHRKPDGTGWVTLADPEGNEFCIERSVAERG</sequence>
<dbReference type="Proteomes" id="UP001500967">
    <property type="component" value="Unassembled WGS sequence"/>
</dbReference>
<dbReference type="SUPFAM" id="SSF54593">
    <property type="entry name" value="Glyoxalase/Bleomycin resistance protein/Dihydroxybiphenyl dioxygenase"/>
    <property type="match status" value="1"/>
</dbReference>
<dbReference type="EMBL" id="BAAAGX010000009">
    <property type="protein sequence ID" value="GAA0237150.1"/>
    <property type="molecule type" value="Genomic_DNA"/>
</dbReference>
<proteinExistence type="predicted"/>
<dbReference type="PANTHER" id="PTHR35908:SF1">
    <property type="entry name" value="CONSERVED PROTEIN"/>
    <property type="match status" value="1"/>
</dbReference>
<dbReference type="InterPro" id="IPR041581">
    <property type="entry name" value="Glyoxalase_6"/>
</dbReference>
<gene>
    <name evidence="2" type="ORF">GCM10009539_23040</name>
</gene>
<evidence type="ECO:0000313" key="3">
    <source>
        <dbReference type="Proteomes" id="UP001500967"/>
    </source>
</evidence>
<dbReference type="Pfam" id="PF18029">
    <property type="entry name" value="Glyoxalase_6"/>
    <property type="match status" value="1"/>
</dbReference>
<evidence type="ECO:0000259" key="1">
    <source>
        <dbReference type="Pfam" id="PF18029"/>
    </source>
</evidence>
<accession>A0ABP3DNB8</accession>
<organism evidence="2 3">
    <name type="scientific">Cryptosporangium japonicum</name>
    <dbReference type="NCBI Taxonomy" id="80872"/>
    <lineage>
        <taxon>Bacteria</taxon>
        <taxon>Bacillati</taxon>
        <taxon>Actinomycetota</taxon>
        <taxon>Actinomycetes</taxon>
        <taxon>Cryptosporangiales</taxon>
        <taxon>Cryptosporangiaceae</taxon>
        <taxon>Cryptosporangium</taxon>
    </lineage>
</organism>
<dbReference type="PANTHER" id="PTHR35908">
    <property type="entry name" value="HYPOTHETICAL FUSION PROTEIN"/>
    <property type="match status" value="1"/>
</dbReference>
<reference evidence="3" key="1">
    <citation type="journal article" date="2019" name="Int. J. Syst. Evol. Microbiol.">
        <title>The Global Catalogue of Microorganisms (GCM) 10K type strain sequencing project: providing services to taxonomists for standard genome sequencing and annotation.</title>
        <authorList>
            <consortium name="The Broad Institute Genomics Platform"/>
            <consortium name="The Broad Institute Genome Sequencing Center for Infectious Disease"/>
            <person name="Wu L."/>
            <person name="Ma J."/>
        </authorList>
    </citation>
    <scope>NUCLEOTIDE SEQUENCE [LARGE SCALE GENOMIC DNA]</scope>
    <source>
        <strain evidence="3">JCM 10425</strain>
    </source>
</reference>
<dbReference type="InterPro" id="IPR029068">
    <property type="entry name" value="Glyas_Bleomycin-R_OHBP_Dase"/>
</dbReference>
<evidence type="ECO:0000313" key="2">
    <source>
        <dbReference type="EMBL" id="GAA0237150.1"/>
    </source>
</evidence>
<keyword evidence="3" id="KW-1185">Reference proteome</keyword>
<name>A0ABP3DNB8_9ACTN</name>
<protein>
    <recommendedName>
        <fullName evidence="1">Glyoxalase-like domain-containing protein</fullName>
    </recommendedName>
</protein>
<dbReference type="Gene3D" id="3.10.180.10">
    <property type="entry name" value="2,3-Dihydroxybiphenyl 1,2-Dioxygenase, domain 1"/>
    <property type="match status" value="1"/>
</dbReference>
<feature type="domain" description="Glyoxalase-like" evidence="1">
    <location>
        <begin position="50"/>
        <end position="162"/>
    </location>
</feature>
<comment type="caution">
    <text evidence="2">The sequence shown here is derived from an EMBL/GenBank/DDBJ whole genome shotgun (WGS) entry which is preliminary data.</text>
</comment>
<dbReference type="CDD" id="cd06587">
    <property type="entry name" value="VOC"/>
    <property type="match status" value="1"/>
</dbReference>